<keyword evidence="2" id="KW-0560">Oxidoreductase</keyword>
<dbReference type="CDD" id="cd05233">
    <property type="entry name" value="SDR_c"/>
    <property type="match status" value="1"/>
</dbReference>
<dbReference type="PANTHER" id="PTHR43639">
    <property type="entry name" value="OXIDOREDUCTASE, SHORT-CHAIN DEHYDROGENASE/REDUCTASE FAMILY (AFU_ORTHOLOGUE AFUA_5G02870)"/>
    <property type="match status" value="1"/>
</dbReference>
<dbReference type="PRINTS" id="PR00080">
    <property type="entry name" value="SDRFAMILY"/>
</dbReference>
<evidence type="ECO:0000256" key="1">
    <source>
        <dbReference type="ARBA" id="ARBA00006484"/>
    </source>
</evidence>
<reference evidence="3 4" key="1">
    <citation type="submission" date="2023-10" db="EMBL/GenBank/DDBJ databases">
        <title>Characterization of rhizosphere-enriched actinobacteria from wheat plants lab-grown on chernevaya soil.</title>
        <authorList>
            <person name="Tikhonova E.N."/>
            <person name="Konopkin A."/>
            <person name="Kravchenko I.K."/>
        </authorList>
    </citation>
    <scope>NUCLEOTIDE SEQUENCE [LARGE SCALE GENOMIC DNA]</scope>
    <source>
        <strain evidence="3 4">RR29</strain>
    </source>
</reference>
<keyword evidence="4" id="KW-1185">Reference proteome</keyword>
<proteinExistence type="inferred from homology"/>
<dbReference type="Pfam" id="PF13561">
    <property type="entry name" value="adh_short_C2"/>
    <property type="match status" value="1"/>
</dbReference>
<dbReference type="PANTHER" id="PTHR43639:SF1">
    <property type="entry name" value="SHORT-CHAIN DEHYDROGENASE_REDUCTASE FAMILY PROTEIN"/>
    <property type="match status" value="1"/>
</dbReference>
<dbReference type="InterPro" id="IPR036291">
    <property type="entry name" value="NAD(P)-bd_dom_sf"/>
</dbReference>
<evidence type="ECO:0000256" key="2">
    <source>
        <dbReference type="ARBA" id="ARBA00023002"/>
    </source>
</evidence>
<dbReference type="InterPro" id="IPR002347">
    <property type="entry name" value="SDR_fam"/>
</dbReference>
<comment type="caution">
    <text evidence="3">The sequence shown here is derived from an EMBL/GenBank/DDBJ whole genome shotgun (WGS) entry which is preliminary data.</text>
</comment>
<accession>A0ABU4FI52</accession>
<gene>
    <name evidence="3" type="ORF">R5A26_30500</name>
</gene>
<evidence type="ECO:0000313" key="4">
    <source>
        <dbReference type="Proteomes" id="UP001187346"/>
    </source>
</evidence>
<evidence type="ECO:0000313" key="3">
    <source>
        <dbReference type="EMBL" id="MDV7220282.1"/>
    </source>
</evidence>
<dbReference type="SUPFAM" id="SSF51735">
    <property type="entry name" value="NAD(P)-binding Rossmann-fold domains"/>
    <property type="match status" value="1"/>
</dbReference>
<dbReference type="EMBL" id="JAWMAJ010000124">
    <property type="protein sequence ID" value="MDV7220282.1"/>
    <property type="molecule type" value="Genomic_DNA"/>
</dbReference>
<sequence>MSTQNQKVAIVTGASQGIGAGVVEAYRKLGYGVVATSRTIAPADDADIVTVQGDIADPATAERVVAAAIERFGRIDTLVNNAGVFVAKPFTDYTADDYAAVLGINMTGFFRITQLAIGHMLTQGGGHIVNVTTSLVDNADARVPSALASLTKGGLQSATKSLAIEYATRGIRANAVSPGTIKTPMHPEETHMGLAALHPVGRMGEVSDIVDAVVFLENAPFVTGEILHVDGGMSAGH</sequence>
<dbReference type="PRINTS" id="PR00081">
    <property type="entry name" value="GDHRDH"/>
</dbReference>
<dbReference type="RefSeq" id="WP_019062153.1">
    <property type="nucleotide sequence ID" value="NZ_JAPEMW010000001.1"/>
</dbReference>
<name>A0ABU4FI52_9ACTN</name>
<dbReference type="Gene3D" id="3.40.50.720">
    <property type="entry name" value="NAD(P)-binding Rossmann-like Domain"/>
    <property type="match status" value="1"/>
</dbReference>
<organism evidence="3 4">
    <name type="scientific">Streptomyces prunicolor</name>
    <dbReference type="NCBI Taxonomy" id="67348"/>
    <lineage>
        <taxon>Bacteria</taxon>
        <taxon>Bacillati</taxon>
        <taxon>Actinomycetota</taxon>
        <taxon>Actinomycetes</taxon>
        <taxon>Kitasatosporales</taxon>
        <taxon>Streptomycetaceae</taxon>
        <taxon>Streptomyces</taxon>
    </lineage>
</organism>
<dbReference type="Proteomes" id="UP001187346">
    <property type="component" value="Unassembled WGS sequence"/>
</dbReference>
<protein>
    <submittedName>
        <fullName evidence="3">SDR family oxidoreductase</fullName>
    </submittedName>
</protein>
<comment type="similarity">
    <text evidence="1">Belongs to the short-chain dehydrogenases/reductases (SDR) family.</text>
</comment>